<evidence type="ECO:0000256" key="1">
    <source>
        <dbReference type="SAM" id="Phobius"/>
    </source>
</evidence>
<keyword evidence="1" id="KW-0812">Transmembrane</keyword>
<reference evidence="3 4" key="1">
    <citation type="journal article" date="2019" name="Int. J. Syst. Evol. Microbiol.">
        <title>The Global Catalogue of Microorganisms (GCM) 10K type strain sequencing project: providing services to taxonomists for standard genome sequencing and annotation.</title>
        <authorList>
            <consortium name="The Broad Institute Genomics Platform"/>
            <consortium name="The Broad Institute Genome Sequencing Center for Infectious Disease"/>
            <person name="Wu L."/>
            <person name="Ma J."/>
        </authorList>
    </citation>
    <scope>NUCLEOTIDE SEQUENCE [LARGE SCALE GENOMIC DNA]</scope>
    <source>
        <strain evidence="3 4">JCM 10425</strain>
    </source>
</reference>
<accession>A0ABN0U6K8</accession>
<dbReference type="EMBL" id="BAAAGX010000010">
    <property type="protein sequence ID" value="GAA0240365.1"/>
    <property type="molecule type" value="Genomic_DNA"/>
</dbReference>
<feature type="transmembrane region" description="Helical" evidence="1">
    <location>
        <begin position="95"/>
        <end position="116"/>
    </location>
</feature>
<gene>
    <name evidence="3" type="ORF">GCM10009539_27090</name>
</gene>
<organism evidence="3 4">
    <name type="scientific">Cryptosporangium japonicum</name>
    <dbReference type="NCBI Taxonomy" id="80872"/>
    <lineage>
        <taxon>Bacteria</taxon>
        <taxon>Bacillati</taxon>
        <taxon>Actinomycetota</taxon>
        <taxon>Actinomycetes</taxon>
        <taxon>Cryptosporangiales</taxon>
        <taxon>Cryptosporangiaceae</taxon>
        <taxon>Cryptosporangium</taxon>
    </lineage>
</organism>
<keyword evidence="4" id="KW-1185">Reference proteome</keyword>
<feature type="transmembrane region" description="Helical" evidence="1">
    <location>
        <begin position="32"/>
        <end position="56"/>
    </location>
</feature>
<evidence type="ECO:0000313" key="3">
    <source>
        <dbReference type="EMBL" id="GAA0240365.1"/>
    </source>
</evidence>
<feature type="transmembrane region" description="Helical" evidence="1">
    <location>
        <begin position="154"/>
        <end position="175"/>
    </location>
</feature>
<keyword evidence="1" id="KW-0472">Membrane</keyword>
<feature type="signal peptide" evidence="2">
    <location>
        <begin position="1"/>
        <end position="22"/>
    </location>
</feature>
<protein>
    <submittedName>
        <fullName evidence="3">Uncharacterized protein</fullName>
    </submittedName>
</protein>
<feature type="transmembrane region" description="Helical" evidence="1">
    <location>
        <begin position="63"/>
        <end position="83"/>
    </location>
</feature>
<comment type="caution">
    <text evidence="3">The sequence shown here is derived from an EMBL/GenBank/DDBJ whole genome shotgun (WGS) entry which is preliminary data.</text>
</comment>
<name>A0ABN0U6K8_9ACTN</name>
<evidence type="ECO:0000256" key="2">
    <source>
        <dbReference type="SAM" id="SignalP"/>
    </source>
</evidence>
<feature type="chain" id="PRO_5045271791" evidence="2">
    <location>
        <begin position="23"/>
        <end position="192"/>
    </location>
</feature>
<sequence length="192" mass="18793">MARPRAVAVTALLITAAGTLYAAVGAVTQWEPAIGWLAQAVLHVGELLAVIALVSAGAARTGAAALVGLGAAALGQAVLAVAEVVYPGRPAVGDVLFGVGPLLTGVGLIVAGVVIVRRWGGPGWSRVGPLLVGAYVVVVLTPVLIGSGGPPAPAALAAIAGWDVLWALVAASALARLAPADAGPRRVEAALH</sequence>
<dbReference type="RefSeq" id="WP_344649140.1">
    <property type="nucleotide sequence ID" value="NZ_BAAAGX010000010.1"/>
</dbReference>
<dbReference type="Proteomes" id="UP001500967">
    <property type="component" value="Unassembled WGS sequence"/>
</dbReference>
<keyword evidence="1" id="KW-1133">Transmembrane helix</keyword>
<evidence type="ECO:0000313" key="4">
    <source>
        <dbReference type="Proteomes" id="UP001500967"/>
    </source>
</evidence>
<proteinExistence type="predicted"/>
<keyword evidence="2" id="KW-0732">Signal</keyword>
<feature type="transmembrane region" description="Helical" evidence="1">
    <location>
        <begin position="128"/>
        <end position="148"/>
    </location>
</feature>